<dbReference type="EMBL" id="LAZR01012803">
    <property type="protein sequence ID" value="KKM25020.1"/>
    <property type="molecule type" value="Genomic_DNA"/>
</dbReference>
<accession>A0A0F9LBT6</accession>
<feature type="compositionally biased region" description="Acidic residues" evidence="1">
    <location>
        <begin position="276"/>
        <end position="291"/>
    </location>
</feature>
<protein>
    <recommendedName>
        <fullName evidence="3">Bacteriophage T4 Gp32 single-stranded DNA-binding domain-containing protein</fullName>
    </recommendedName>
</protein>
<feature type="region of interest" description="Disordered" evidence="1">
    <location>
        <begin position="265"/>
        <end position="325"/>
    </location>
</feature>
<gene>
    <name evidence="2" type="ORF">LCGC14_1599140</name>
</gene>
<proteinExistence type="predicted"/>
<name>A0A0F9LBT6_9ZZZZ</name>
<sequence>MARKDRKKSRREMYGKHTQQSVKQSHERNILGGGGLFKDNIEGAKYWKQKEGNNLIDIIPFFAGAFASDLDKDVSEGQDIYKVQVYAHGRIGINENWMFCRLKNLKKKCPICEHRQKLQREVSIDEELIKSLTLSQFPRVIYNVVSDNSRDDAEKGVQIWHTSTWNMERHLADQAKNPRIHGGGYEAYTDFSHPDQGIGKSIAFTSSGSRGTLAFIGHKFVDRDYDISDELLESAFILDECIFIPNYDEACLLYWGEEGEEEVVARGRGRGVEGEIKDDDAEDEIKDEQEETEQKSITRERKRKKKEEPEEVEEDEGCPHGGNFGIDIDELDACEDCDEEKWKECA</sequence>
<evidence type="ECO:0008006" key="3">
    <source>
        <dbReference type="Google" id="ProtNLM"/>
    </source>
</evidence>
<evidence type="ECO:0000313" key="2">
    <source>
        <dbReference type="EMBL" id="KKM25020.1"/>
    </source>
</evidence>
<feature type="region of interest" description="Disordered" evidence="1">
    <location>
        <begin position="1"/>
        <end position="25"/>
    </location>
</feature>
<comment type="caution">
    <text evidence="2">The sequence shown here is derived from an EMBL/GenBank/DDBJ whole genome shotgun (WGS) entry which is preliminary data.</text>
</comment>
<evidence type="ECO:0000256" key="1">
    <source>
        <dbReference type="SAM" id="MobiDB-lite"/>
    </source>
</evidence>
<dbReference type="AlphaFoldDB" id="A0A0F9LBT6"/>
<feature type="non-terminal residue" evidence="2">
    <location>
        <position position="346"/>
    </location>
</feature>
<reference evidence="2" key="1">
    <citation type="journal article" date="2015" name="Nature">
        <title>Complex archaea that bridge the gap between prokaryotes and eukaryotes.</title>
        <authorList>
            <person name="Spang A."/>
            <person name="Saw J.H."/>
            <person name="Jorgensen S.L."/>
            <person name="Zaremba-Niedzwiedzka K."/>
            <person name="Martijn J."/>
            <person name="Lind A.E."/>
            <person name="van Eijk R."/>
            <person name="Schleper C."/>
            <person name="Guy L."/>
            <person name="Ettema T.J."/>
        </authorList>
    </citation>
    <scope>NUCLEOTIDE SEQUENCE</scope>
</reference>
<feature type="compositionally biased region" description="Basic residues" evidence="1">
    <location>
        <begin position="1"/>
        <end position="10"/>
    </location>
</feature>
<organism evidence="2">
    <name type="scientific">marine sediment metagenome</name>
    <dbReference type="NCBI Taxonomy" id="412755"/>
    <lineage>
        <taxon>unclassified sequences</taxon>
        <taxon>metagenomes</taxon>
        <taxon>ecological metagenomes</taxon>
    </lineage>
</organism>